<accession>A0A1S1P8H5</accession>
<feature type="region of interest" description="Disordered" evidence="1">
    <location>
        <begin position="1"/>
        <end position="41"/>
    </location>
</feature>
<gene>
    <name evidence="2" type="ORF">BK022_04390</name>
</gene>
<evidence type="ECO:0000313" key="2">
    <source>
        <dbReference type="EMBL" id="OHV17611.1"/>
    </source>
</evidence>
<dbReference type="AlphaFoldDB" id="A0A1S1P8H5"/>
<comment type="caution">
    <text evidence="2">The sequence shown here is derived from an EMBL/GenBank/DDBJ whole genome shotgun (WGS) entry which is preliminary data.</text>
</comment>
<organism evidence="2 3">
    <name type="scientific">Methylorubrum extorquens</name>
    <name type="common">Methylobacterium dichloromethanicum</name>
    <name type="synonym">Methylobacterium extorquens</name>
    <dbReference type="NCBI Taxonomy" id="408"/>
    <lineage>
        <taxon>Bacteria</taxon>
        <taxon>Pseudomonadati</taxon>
        <taxon>Pseudomonadota</taxon>
        <taxon>Alphaproteobacteria</taxon>
        <taxon>Hyphomicrobiales</taxon>
        <taxon>Methylobacteriaceae</taxon>
        <taxon>Methylorubrum</taxon>
    </lineage>
</organism>
<dbReference type="Proteomes" id="UP000180215">
    <property type="component" value="Unassembled WGS sequence"/>
</dbReference>
<sequence>MAHEMGQGDTPAHNPPAGNQHTHVSRPFKNDQRLSGGSNFYGLKTNIRQHVGCDHADKFVTLCDEDSDRPATSNHRIFL</sequence>
<name>A0A1S1P8H5_METEX</name>
<evidence type="ECO:0000256" key="1">
    <source>
        <dbReference type="SAM" id="MobiDB-lite"/>
    </source>
</evidence>
<reference evidence="2 3" key="1">
    <citation type="submission" date="2016-10" db="EMBL/GenBank/DDBJ databases">
        <title>Draft genome sequence of Methylobacterium extorquens CP3, a seed endophyte of Crotalaria pumila with plant growth-promoting and metal tolerance properties.</title>
        <authorList>
            <person name="Sanchez-Lopez A.S."/>
            <person name="Van Hamme J.D."/>
            <person name="Thijs S."/>
            <person name="Mcammond B.M."/>
            <person name="Stevens V."/>
            <person name="Gonzalez-Chavez M.D.C."/>
            <person name="Vangronsveld J."/>
        </authorList>
    </citation>
    <scope>NUCLEOTIDE SEQUENCE [LARGE SCALE GENOMIC DNA]</scope>
    <source>
        <strain evidence="2 3">CP3</strain>
    </source>
</reference>
<proteinExistence type="predicted"/>
<evidence type="ECO:0000313" key="3">
    <source>
        <dbReference type="Proteomes" id="UP000180215"/>
    </source>
</evidence>
<dbReference type="EMBL" id="MNAO01000029">
    <property type="protein sequence ID" value="OHV17611.1"/>
    <property type="molecule type" value="Genomic_DNA"/>
</dbReference>
<protein>
    <submittedName>
        <fullName evidence="2">Uncharacterized protein</fullName>
    </submittedName>
</protein>